<dbReference type="RefSeq" id="WP_013156760.1">
    <property type="nucleotide sequence ID" value="NC_014212.1"/>
</dbReference>
<evidence type="ECO:0000259" key="2">
    <source>
        <dbReference type="Pfam" id="PF21347"/>
    </source>
</evidence>
<dbReference type="Pfam" id="PF21347">
    <property type="entry name" value="DUF3108_like"/>
    <property type="match status" value="1"/>
</dbReference>
<dbReference type="Gene3D" id="2.40.360.20">
    <property type="match status" value="1"/>
</dbReference>
<feature type="domain" description="DUF3108" evidence="2">
    <location>
        <begin position="152"/>
        <end position="217"/>
    </location>
</feature>
<dbReference type="KEGG" id="msv:Mesil_0209"/>
<evidence type="ECO:0000313" key="4">
    <source>
        <dbReference type="Proteomes" id="UP000001916"/>
    </source>
</evidence>
<evidence type="ECO:0000256" key="1">
    <source>
        <dbReference type="SAM" id="SignalP"/>
    </source>
</evidence>
<feature type="chain" id="PRO_5003093187" description="DUF3108 domain-containing protein" evidence="1">
    <location>
        <begin position="21"/>
        <end position="218"/>
    </location>
</feature>
<dbReference type="STRING" id="526227.Mesil_0209"/>
<gene>
    <name evidence="3" type="ordered locus">Mesil_0209</name>
</gene>
<sequence length="218" mass="23842">MKGFGTLMLWLLVLAAPVQAACDNPFFPAKAGSSKTFAIQGESKTYTMRVTNATASGFTLRYEYTDPVMVLESPYTCTPEGLTSPSLFSSGFGPDANITTQVKASSGIVIPAEGRWRVGSSWTYANEGTITAHDKTRGQLVYTFKNEITFQIVAQEQVKVPAGTFQTFKVVLTLKGEFGAKGTSQPINYRITQWYAKGVGLVRQEDQNAVHELIKYTP</sequence>
<accession>D7BHB5</accession>
<dbReference type="Proteomes" id="UP000001916">
    <property type="component" value="Chromosome"/>
</dbReference>
<keyword evidence="1" id="KW-0732">Signal</keyword>
<proteinExistence type="predicted"/>
<dbReference type="OrthoDB" id="25355at2"/>
<dbReference type="HOGENOM" id="CLU_112373_0_0_0"/>
<name>D7BHB5_ALLS1</name>
<feature type="signal peptide" evidence="1">
    <location>
        <begin position="1"/>
        <end position="20"/>
    </location>
</feature>
<keyword evidence="4" id="KW-1185">Reference proteome</keyword>
<reference evidence="3 4" key="1">
    <citation type="journal article" date="2010" name="Stand. Genomic Sci.">
        <title>Complete genome sequence of Meiothermus silvanus type strain (VI-R2).</title>
        <authorList>
            <person name="Sikorski J."/>
            <person name="Tindall B.J."/>
            <person name="Lowry S."/>
            <person name="Lucas S."/>
            <person name="Nolan M."/>
            <person name="Copeland A."/>
            <person name="Glavina Del Rio T."/>
            <person name="Tice H."/>
            <person name="Cheng J.F."/>
            <person name="Han C."/>
            <person name="Pitluck S."/>
            <person name="Liolios K."/>
            <person name="Ivanova N."/>
            <person name="Mavromatis K."/>
            <person name="Mikhailova N."/>
            <person name="Pati A."/>
            <person name="Goodwin L."/>
            <person name="Chen A."/>
            <person name="Palaniappan K."/>
            <person name="Land M."/>
            <person name="Hauser L."/>
            <person name="Chang Y.J."/>
            <person name="Jeffries C.D."/>
            <person name="Rohde M."/>
            <person name="Goker M."/>
            <person name="Woyke T."/>
            <person name="Bristow J."/>
            <person name="Eisen J.A."/>
            <person name="Markowitz V."/>
            <person name="Hugenholtz P."/>
            <person name="Kyrpides N.C."/>
            <person name="Klenk H.P."/>
            <person name="Lapidus A."/>
        </authorList>
    </citation>
    <scope>NUCLEOTIDE SEQUENCE [LARGE SCALE GENOMIC DNA]</scope>
    <source>
        <strain evidence="4">ATCC 700542 / DSM 9946 / VI-R2</strain>
    </source>
</reference>
<dbReference type="InterPro" id="IPR049279">
    <property type="entry name" value="DUF3108-like"/>
</dbReference>
<organism evidence="3 4">
    <name type="scientific">Allomeiothermus silvanus (strain ATCC 700542 / DSM 9946 / NBRC 106475 / NCIMB 13440 / VI-R2)</name>
    <name type="common">Thermus silvanus</name>
    <dbReference type="NCBI Taxonomy" id="526227"/>
    <lineage>
        <taxon>Bacteria</taxon>
        <taxon>Thermotogati</taxon>
        <taxon>Deinococcota</taxon>
        <taxon>Deinococci</taxon>
        <taxon>Thermales</taxon>
        <taxon>Thermaceae</taxon>
        <taxon>Allomeiothermus</taxon>
    </lineage>
</organism>
<dbReference type="AlphaFoldDB" id="D7BHB5"/>
<evidence type="ECO:0000313" key="3">
    <source>
        <dbReference type="EMBL" id="ADH62153.1"/>
    </source>
</evidence>
<protein>
    <recommendedName>
        <fullName evidence="2">DUF3108 domain-containing protein</fullName>
    </recommendedName>
</protein>
<dbReference type="EMBL" id="CP002042">
    <property type="protein sequence ID" value="ADH62153.1"/>
    <property type="molecule type" value="Genomic_DNA"/>
</dbReference>